<dbReference type="AlphaFoldDB" id="A0A251XJE9"/>
<sequence>MSGFCAFQTSATFCRSFSHAQYVSVTFSPALAAG</sequence>
<evidence type="ECO:0000313" key="1">
    <source>
        <dbReference type="EMBL" id="OUE03329.1"/>
    </source>
</evidence>
<organism evidence="1 2">
    <name type="scientific">Clavibacter michiganensis subsp. michiganensis</name>
    <dbReference type="NCBI Taxonomy" id="33013"/>
    <lineage>
        <taxon>Bacteria</taxon>
        <taxon>Bacillati</taxon>
        <taxon>Actinomycetota</taxon>
        <taxon>Actinomycetes</taxon>
        <taxon>Micrococcales</taxon>
        <taxon>Microbacteriaceae</taxon>
        <taxon>Clavibacter</taxon>
    </lineage>
</organism>
<comment type="caution">
    <text evidence="1">The sequence shown here is derived from an EMBL/GenBank/DDBJ whole genome shotgun (WGS) entry which is preliminary data.</text>
</comment>
<reference evidence="1 2" key="1">
    <citation type="submission" date="2016-08" db="EMBL/GenBank/DDBJ databases">
        <title>Genome sequence of Clavibacter michiganensis subsp. michiganensis strain CASJ007.</title>
        <authorList>
            <person name="Thapa S.P."/>
            <person name="Coaker G."/>
        </authorList>
    </citation>
    <scope>NUCLEOTIDE SEQUENCE [LARGE SCALE GENOMIC DNA]</scope>
    <source>
        <strain evidence="1">CASJ007</strain>
    </source>
</reference>
<protein>
    <submittedName>
        <fullName evidence="1">Uncharacterized protein</fullName>
    </submittedName>
</protein>
<keyword evidence="2" id="KW-1185">Reference proteome</keyword>
<accession>A0A251XJE9</accession>
<proteinExistence type="predicted"/>
<name>A0A251XJE9_CLAMM</name>
<dbReference type="Proteomes" id="UP000195062">
    <property type="component" value="Unassembled WGS sequence"/>
</dbReference>
<gene>
    <name evidence="1" type="ORF">CMMCAS07_00170</name>
</gene>
<evidence type="ECO:0000313" key="2">
    <source>
        <dbReference type="Proteomes" id="UP000195062"/>
    </source>
</evidence>
<dbReference type="EMBL" id="MDHH01000001">
    <property type="protein sequence ID" value="OUE03329.1"/>
    <property type="molecule type" value="Genomic_DNA"/>
</dbReference>